<dbReference type="Gene3D" id="3.90.25.10">
    <property type="entry name" value="UDP-galactose 4-epimerase, domain 1"/>
    <property type="match status" value="1"/>
</dbReference>
<dbReference type="PANTHER" id="PTHR43103:SF3">
    <property type="entry name" value="ADP-L-GLYCERO-D-MANNO-HEPTOSE-6-EPIMERASE"/>
    <property type="match status" value="1"/>
</dbReference>
<dbReference type="InterPro" id="IPR050005">
    <property type="entry name" value="DenD"/>
</dbReference>
<evidence type="ECO:0000259" key="3">
    <source>
        <dbReference type="Pfam" id="PF01370"/>
    </source>
</evidence>
<dbReference type="Gene3D" id="3.40.50.720">
    <property type="entry name" value="NAD(P)-binding Rossmann-like Domain"/>
    <property type="match status" value="1"/>
</dbReference>
<keyword evidence="1" id="KW-0521">NADP</keyword>
<evidence type="ECO:0000256" key="2">
    <source>
        <dbReference type="ARBA" id="ARBA00023277"/>
    </source>
</evidence>
<evidence type="ECO:0000256" key="1">
    <source>
        <dbReference type="ARBA" id="ARBA00022857"/>
    </source>
</evidence>
<dbReference type="EMBL" id="CP011497">
    <property type="protein sequence ID" value="AKJ15364.1"/>
    <property type="molecule type" value="Genomic_DNA"/>
</dbReference>
<dbReference type="Proteomes" id="UP000035366">
    <property type="component" value="Chromosome"/>
</dbReference>
<reference evidence="4 5" key="1">
    <citation type="journal article" date="2015" name="ISME J.">
        <title>Draft Genome Sequence of Streptomyces incarnatus NRRL8089, which Produces the Nucleoside Antibiotic Sinefungin.</title>
        <authorList>
            <person name="Oshima K."/>
            <person name="Hattori M."/>
            <person name="Shimizu H."/>
            <person name="Fukuda K."/>
            <person name="Nemoto M."/>
            <person name="Inagaki K."/>
            <person name="Tamura T."/>
        </authorList>
    </citation>
    <scope>NUCLEOTIDE SEQUENCE [LARGE SCALE GENOMIC DNA]</scope>
    <source>
        <strain evidence="4 5">NRRL 8089</strain>
    </source>
</reference>
<proteinExistence type="predicted"/>
<dbReference type="Pfam" id="PF01370">
    <property type="entry name" value="Epimerase"/>
    <property type="match status" value="1"/>
</dbReference>
<dbReference type="PANTHER" id="PTHR43103">
    <property type="entry name" value="NUCLEOSIDE-DIPHOSPHATE-SUGAR EPIMERASE"/>
    <property type="match status" value="1"/>
</dbReference>
<protein>
    <submittedName>
        <fullName evidence="4">NAD-dependent epimerase</fullName>
    </submittedName>
</protein>
<evidence type="ECO:0000313" key="4">
    <source>
        <dbReference type="EMBL" id="AKJ15364.1"/>
    </source>
</evidence>
<gene>
    <name evidence="4" type="ORF">ABB07_36480</name>
</gene>
<feature type="domain" description="NAD-dependent epimerase/dehydratase" evidence="3">
    <location>
        <begin position="3"/>
        <end position="209"/>
    </location>
</feature>
<dbReference type="RefSeq" id="WP_208902813.1">
    <property type="nucleotide sequence ID" value="NZ_CP011497.1"/>
</dbReference>
<sequence length="347" mass="36449">MRVVITGGFGFLGRRLATALLRTRTFGGAPIERLVLADRAVQPGSPPATDPLVDVVHGDLVDRLDDVFAEPVDVLFHLAAAVSAECEADVDLGMRANVDTTRALLDAARAQSARGGPRPRVVFSSSLAVYGGGPELPLPPVVDELTLPRPQSSYGTQKLICEHLIADHTRHGFLDGRVARLMTVSVRPGTPNAAASGFLSGIIREPLAGLPATCPVRPGLRVALSSPRRTVHGLLRIAEAERGTGPGRLEGTGPVNLPALTVSVADMLTTLRQAAGDAVADLVSITPDPAVEAIVGSWPAVFDNTRAAALGLRPDPSFLSVVQDYVAEHADAVLVGPLPRRGRHREP</sequence>
<dbReference type="NCBIfam" id="NF043036">
    <property type="entry name" value="ErythonDh"/>
    <property type="match status" value="1"/>
</dbReference>
<evidence type="ECO:0000313" key="5">
    <source>
        <dbReference type="Proteomes" id="UP000035366"/>
    </source>
</evidence>
<dbReference type="SUPFAM" id="SSF51735">
    <property type="entry name" value="NAD(P)-binding Rossmann-fold domains"/>
    <property type="match status" value="1"/>
</dbReference>
<keyword evidence="5" id="KW-1185">Reference proteome</keyword>
<name>A0ABM5TWQ5_9ACTN</name>
<organism evidence="4 5">
    <name type="scientific">Streptomyces incarnatus</name>
    <dbReference type="NCBI Taxonomy" id="665007"/>
    <lineage>
        <taxon>Bacteria</taxon>
        <taxon>Bacillati</taxon>
        <taxon>Actinomycetota</taxon>
        <taxon>Actinomycetes</taxon>
        <taxon>Kitasatosporales</taxon>
        <taxon>Streptomycetaceae</taxon>
        <taxon>Streptomyces</taxon>
    </lineage>
</organism>
<keyword evidence="2" id="KW-0119">Carbohydrate metabolism</keyword>
<dbReference type="InterPro" id="IPR036291">
    <property type="entry name" value="NAD(P)-bd_dom_sf"/>
</dbReference>
<accession>A0ABM5TWQ5</accession>
<dbReference type="InterPro" id="IPR001509">
    <property type="entry name" value="Epimerase_deHydtase"/>
</dbReference>